<sequence length="144" mass="15827">MSQPPFLQRHWPLAALLGALVLALLWGALWPVRGDSHEVLLDFPPGGQDVPSEVRLTAGVQDVLLLRNRTGRPLVFGPLQLAPGAQYRLPFEEEGEQAVPVPALPGGVLRVRVVRLPDPGWERLRWRLGNLGSAIRHLPLQGPD</sequence>
<accession>A0ABT2AM59</accession>
<evidence type="ECO:0000313" key="2">
    <source>
        <dbReference type="Proteomes" id="UP001206572"/>
    </source>
</evidence>
<keyword evidence="2" id="KW-1185">Reference proteome</keyword>
<dbReference type="Proteomes" id="UP001206572">
    <property type="component" value="Unassembled WGS sequence"/>
</dbReference>
<evidence type="ECO:0000313" key="1">
    <source>
        <dbReference type="EMBL" id="MCS0597310.1"/>
    </source>
</evidence>
<proteinExistence type="predicted"/>
<name>A0ABT2AM59_9BURK</name>
<dbReference type="RefSeq" id="WP_258828337.1">
    <property type="nucleotide sequence ID" value="NZ_JANUHA010000008.1"/>
</dbReference>
<protein>
    <submittedName>
        <fullName evidence="1">Uncharacterized protein</fullName>
    </submittedName>
</protein>
<dbReference type="EMBL" id="JANUHA010000008">
    <property type="protein sequence ID" value="MCS0597310.1"/>
    <property type="molecule type" value="Genomic_DNA"/>
</dbReference>
<gene>
    <name evidence="1" type="ORF">NX780_13235</name>
</gene>
<organism evidence="1 2">
    <name type="scientific">Massilia agri</name>
    <dbReference type="NCBI Taxonomy" id="1886785"/>
    <lineage>
        <taxon>Bacteria</taxon>
        <taxon>Pseudomonadati</taxon>
        <taxon>Pseudomonadota</taxon>
        <taxon>Betaproteobacteria</taxon>
        <taxon>Burkholderiales</taxon>
        <taxon>Oxalobacteraceae</taxon>
        <taxon>Telluria group</taxon>
        <taxon>Massilia</taxon>
    </lineage>
</organism>
<reference evidence="1 2" key="1">
    <citation type="submission" date="2022-08" db="EMBL/GenBank/DDBJ databases">
        <title>Reclassification of Massilia species as members of the genera Telluria, Duganella, Pseudoduganella, Mokoshia gen. nov. and Zemynaea gen. nov. using orthogonal and non-orthogonal genome-based approaches.</title>
        <authorList>
            <person name="Bowman J.P."/>
        </authorList>
    </citation>
    <scope>NUCLEOTIDE SEQUENCE [LARGE SCALE GENOMIC DNA]</scope>
    <source>
        <strain evidence="1 2">JCM 31661</strain>
    </source>
</reference>
<comment type="caution">
    <text evidence="1">The sequence shown here is derived from an EMBL/GenBank/DDBJ whole genome shotgun (WGS) entry which is preliminary data.</text>
</comment>